<accession>A0A484IC74</accession>
<organism evidence="1 2">
    <name type="scientific">Candidatus Nitrosocosmicus franklandianus</name>
    <dbReference type="NCBI Taxonomy" id="1798806"/>
    <lineage>
        <taxon>Archaea</taxon>
        <taxon>Nitrososphaerota</taxon>
        <taxon>Nitrososphaeria</taxon>
        <taxon>Nitrososphaerales</taxon>
        <taxon>Nitrososphaeraceae</taxon>
        <taxon>Candidatus Nitrosocosmicus</taxon>
    </lineage>
</organism>
<name>A0A484IC74_9ARCH</name>
<dbReference type="GeneID" id="39422149"/>
<keyword evidence="2" id="KW-1185">Reference proteome</keyword>
<dbReference type="Proteomes" id="UP000294299">
    <property type="component" value="Chromosome NFRAN"/>
</dbReference>
<protein>
    <submittedName>
        <fullName evidence="1">Uncharacterized protein</fullName>
    </submittedName>
</protein>
<dbReference type="KEGG" id="nfn:NFRAN_3046"/>
<proteinExistence type="predicted"/>
<dbReference type="AlphaFoldDB" id="A0A484IC74"/>
<evidence type="ECO:0000313" key="1">
    <source>
        <dbReference type="EMBL" id="VFJ15364.1"/>
    </source>
</evidence>
<dbReference type="OrthoDB" id="10554at2157"/>
<sequence>MNITIKLEPVVPVMDVITKISFDVRYLNGSKPFEDLNARITITDHEGRLYKFKDKTIPVNNRKFSIIYIFPDDGEHRIILQLYKNTTPFTASTFDLVIPHSVEPSTEDNLLSPLTDVFDSFL</sequence>
<evidence type="ECO:0000313" key="2">
    <source>
        <dbReference type="Proteomes" id="UP000294299"/>
    </source>
</evidence>
<dbReference type="RefSeq" id="WP_134485317.1">
    <property type="nucleotide sequence ID" value="NZ_LR216287.1"/>
</dbReference>
<gene>
    <name evidence="1" type="ORF">NFRAN_3046</name>
</gene>
<dbReference type="EMBL" id="LR216287">
    <property type="protein sequence ID" value="VFJ15364.1"/>
    <property type="molecule type" value="Genomic_DNA"/>
</dbReference>
<reference evidence="1 2" key="1">
    <citation type="submission" date="2019-02" db="EMBL/GenBank/DDBJ databases">
        <authorList>
            <person name="Lehtovirta-Morley E L."/>
        </authorList>
    </citation>
    <scope>NUCLEOTIDE SEQUENCE [LARGE SCALE GENOMIC DNA]</scope>
    <source>
        <strain evidence="1">NFRAN1</strain>
    </source>
</reference>